<name>A0A8J3GYA5_9RHOB</name>
<accession>A0A8J3GYA5</accession>
<evidence type="ECO:0000256" key="1">
    <source>
        <dbReference type="SAM" id="SignalP"/>
    </source>
</evidence>
<dbReference type="NCBIfam" id="TIGR04247">
    <property type="entry name" value="NosD_copper_fam"/>
    <property type="match status" value="1"/>
</dbReference>
<feature type="chain" id="PRO_5035304496" evidence="1">
    <location>
        <begin position="21"/>
        <end position="416"/>
    </location>
</feature>
<protein>
    <submittedName>
        <fullName evidence="3">Carbohydrate-binding protein</fullName>
    </submittedName>
</protein>
<organism evidence="3 4">
    <name type="scientific">Seohaeicola zhoushanensis</name>
    <dbReference type="NCBI Taxonomy" id="1569283"/>
    <lineage>
        <taxon>Bacteria</taxon>
        <taxon>Pseudomonadati</taxon>
        <taxon>Pseudomonadota</taxon>
        <taxon>Alphaproteobacteria</taxon>
        <taxon>Rhodobacterales</taxon>
        <taxon>Roseobacteraceae</taxon>
        <taxon>Seohaeicola</taxon>
    </lineage>
</organism>
<dbReference type="InterPro" id="IPR006626">
    <property type="entry name" value="PbH1"/>
</dbReference>
<evidence type="ECO:0000313" key="4">
    <source>
        <dbReference type="Proteomes" id="UP000626220"/>
    </source>
</evidence>
<feature type="domain" description="Carbohydrate-binding/sugar hydrolysis" evidence="2">
    <location>
        <begin position="38"/>
        <end position="185"/>
    </location>
</feature>
<dbReference type="SMART" id="SM00710">
    <property type="entry name" value="PbH1"/>
    <property type="match status" value="10"/>
</dbReference>
<dbReference type="InterPro" id="IPR012334">
    <property type="entry name" value="Pectin_lyas_fold"/>
</dbReference>
<dbReference type="InterPro" id="IPR007742">
    <property type="entry name" value="NosD_dom"/>
</dbReference>
<comment type="caution">
    <text evidence="3">The sequence shown here is derived from an EMBL/GenBank/DDBJ whole genome shotgun (WGS) entry which is preliminary data.</text>
</comment>
<keyword evidence="1" id="KW-0732">Signal</keyword>
<keyword evidence="4" id="KW-1185">Reference proteome</keyword>
<dbReference type="Gene3D" id="2.160.20.10">
    <property type="entry name" value="Single-stranded right-handed beta-helix, Pectin lyase-like"/>
    <property type="match status" value="2"/>
</dbReference>
<dbReference type="AlphaFoldDB" id="A0A8J3GYA5"/>
<dbReference type="Pfam" id="PF05048">
    <property type="entry name" value="NosD"/>
    <property type="match status" value="1"/>
</dbReference>
<dbReference type="SUPFAM" id="SSF51126">
    <property type="entry name" value="Pectin lyase-like"/>
    <property type="match status" value="1"/>
</dbReference>
<dbReference type="RefSeq" id="WP_189680998.1">
    <property type="nucleotide sequence ID" value="NZ_BNCJ01000009.1"/>
</dbReference>
<dbReference type="Proteomes" id="UP000626220">
    <property type="component" value="Unassembled WGS sequence"/>
</dbReference>
<reference evidence="3" key="1">
    <citation type="journal article" date="2014" name="Int. J. Syst. Evol. Microbiol.">
        <title>Complete genome sequence of Corynebacterium casei LMG S-19264T (=DSM 44701T), isolated from a smear-ripened cheese.</title>
        <authorList>
            <consortium name="US DOE Joint Genome Institute (JGI-PGF)"/>
            <person name="Walter F."/>
            <person name="Albersmeier A."/>
            <person name="Kalinowski J."/>
            <person name="Ruckert C."/>
        </authorList>
    </citation>
    <scope>NUCLEOTIDE SEQUENCE</scope>
    <source>
        <strain evidence="3">KCTC 42650</strain>
    </source>
</reference>
<dbReference type="SMART" id="SM00722">
    <property type="entry name" value="CASH"/>
    <property type="match status" value="2"/>
</dbReference>
<dbReference type="NCBIfam" id="TIGR03804">
    <property type="entry name" value="para_beta_helix"/>
    <property type="match status" value="1"/>
</dbReference>
<gene>
    <name evidence="3" type="primary">nosD</name>
    <name evidence="3" type="ORF">GCM10017056_30870</name>
</gene>
<dbReference type="InterPro" id="IPR011050">
    <property type="entry name" value="Pectin_lyase_fold/virulence"/>
</dbReference>
<sequence length="416" mass="44619">MRFPVLLGAFLLLAGGLAAAERGVPAEPGALARALAGASPGDVLLLAPGDHPGPVIIDKPLVLTGQGARVVGHGVGTVIRIEADDVRIERLEITGSGRRLDELDSGIAIGKGRRRAEVIGNRIVGNLIGVDVQGGLDATVRGNTIIGRDDLRRPEMGPGIYVWNAPGLLVEGNDISRGRDGVFITTSSHATYRGNRFADLRFAFHSMYANDIEVAGNISRGNHMGFAFMYSNDVRASGNLSEGDTTHGFFMNFVNRAALDHNEVREGGEKCLFVYNSNRNTIRFNRLSGCEIGIHFTGGSMDNVVSDNAVEDNRTQVKYVGARWLEWSEKGRGNYWSDHVAFDIDGDGRADSPYRPNDAIDQVMWTQPMAKLLMGAPAMQLVRWSQSRFPGLLPGGVTDSAPLLTPAGAGLAGVSQ</sequence>
<feature type="signal peptide" evidence="1">
    <location>
        <begin position="1"/>
        <end position="20"/>
    </location>
</feature>
<dbReference type="EMBL" id="BNCJ01000009">
    <property type="protein sequence ID" value="GHF57254.1"/>
    <property type="molecule type" value="Genomic_DNA"/>
</dbReference>
<feature type="domain" description="Carbohydrate-binding/sugar hydrolysis" evidence="2">
    <location>
        <begin position="191"/>
        <end position="363"/>
    </location>
</feature>
<dbReference type="InterPro" id="IPR022441">
    <property type="entry name" value="Para_beta_helix_rpt-2"/>
</dbReference>
<evidence type="ECO:0000259" key="2">
    <source>
        <dbReference type="SMART" id="SM00722"/>
    </source>
</evidence>
<proteinExistence type="predicted"/>
<reference evidence="3" key="2">
    <citation type="submission" date="2020-09" db="EMBL/GenBank/DDBJ databases">
        <authorList>
            <person name="Sun Q."/>
            <person name="Kim S."/>
        </authorList>
    </citation>
    <scope>NUCLEOTIDE SEQUENCE</scope>
    <source>
        <strain evidence="3">KCTC 42650</strain>
    </source>
</reference>
<evidence type="ECO:0000313" key="3">
    <source>
        <dbReference type="EMBL" id="GHF57254.1"/>
    </source>
</evidence>
<dbReference type="InterPro" id="IPR006633">
    <property type="entry name" value="Carb-bd_sugar_hydrolysis-dom"/>
</dbReference>
<dbReference type="InterPro" id="IPR026464">
    <property type="entry name" value="NosD_copper_fam"/>
</dbReference>